<dbReference type="Pfam" id="PF16916">
    <property type="entry name" value="ZT_dimer"/>
    <property type="match status" value="1"/>
</dbReference>
<dbReference type="OMA" id="RTWGWAR"/>
<protein>
    <recommendedName>
        <fullName evidence="15">Cation efflux protein</fullName>
    </recommendedName>
</protein>
<dbReference type="InterPro" id="IPR027469">
    <property type="entry name" value="Cation_efflux_TMD_sf"/>
</dbReference>
<reference evidence="14" key="1">
    <citation type="journal article" date="2013" name="Proc. Natl. Acad. Sci. U.S.A.">
        <title>Genome structure and metabolic features in the red seaweed Chondrus crispus shed light on evolution of the Archaeplastida.</title>
        <authorList>
            <person name="Collen J."/>
            <person name="Porcel B."/>
            <person name="Carre W."/>
            <person name="Ball S.G."/>
            <person name="Chaparro C."/>
            <person name="Tonon T."/>
            <person name="Barbeyron T."/>
            <person name="Michel G."/>
            <person name="Noel B."/>
            <person name="Valentin K."/>
            <person name="Elias M."/>
            <person name="Artiguenave F."/>
            <person name="Arun A."/>
            <person name="Aury J.M."/>
            <person name="Barbosa-Neto J.F."/>
            <person name="Bothwell J.H."/>
            <person name="Bouget F.Y."/>
            <person name="Brillet L."/>
            <person name="Cabello-Hurtado F."/>
            <person name="Capella-Gutierrez S."/>
            <person name="Charrier B."/>
            <person name="Cladiere L."/>
            <person name="Cock J.M."/>
            <person name="Coelho S.M."/>
            <person name="Colleoni C."/>
            <person name="Czjzek M."/>
            <person name="Da Silva C."/>
            <person name="Delage L."/>
            <person name="Denoeud F."/>
            <person name="Deschamps P."/>
            <person name="Dittami S.M."/>
            <person name="Gabaldon T."/>
            <person name="Gachon C.M."/>
            <person name="Groisillier A."/>
            <person name="Herve C."/>
            <person name="Jabbari K."/>
            <person name="Katinka M."/>
            <person name="Kloareg B."/>
            <person name="Kowalczyk N."/>
            <person name="Labadie K."/>
            <person name="Leblanc C."/>
            <person name="Lopez P.J."/>
            <person name="McLachlan D.H."/>
            <person name="Meslet-Cladiere L."/>
            <person name="Moustafa A."/>
            <person name="Nehr Z."/>
            <person name="Nyvall Collen P."/>
            <person name="Panaud O."/>
            <person name="Partensky F."/>
            <person name="Poulain J."/>
            <person name="Rensing S.A."/>
            <person name="Rousvoal S."/>
            <person name="Samson G."/>
            <person name="Symeonidi A."/>
            <person name="Weissenbach J."/>
            <person name="Zambounis A."/>
            <person name="Wincker P."/>
            <person name="Boyen C."/>
        </authorList>
    </citation>
    <scope>NUCLEOTIDE SEQUENCE [LARGE SCALE GENOMIC DNA]</scope>
    <source>
        <strain evidence="14">cv. Stackhouse</strain>
    </source>
</reference>
<feature type="region of interest" description="Disordered" evidence="9">
    <location>
        <begin position="1"/>
        <end position="25"/>
    </location>
</feature>
<dbReference type="Proteomes" id="UP000012073">
    <property type="component" value="Unassembled WGS sequence"/>
</dbReference>
<evidence type="ECO:0000256" key="2">
    <source>
        <dbReference type="ARBA" id="ARBA00008873"/>
    </source>
</evidence>
<dbReference type="SUPFAM" id="SSF160240">
    <property type="entry name" value="Cation efflux protein cytoplasmic domain-like"/>
    <property type="match status" value="1"/>
</dbReference>
<dbReference type="PANTHER" id="PTHR11562:SF17">
    <property type="entry name" value="RE54080P-RELATED"/>
    <property type="match status" value="1"/>
</dbReference>
<feature type="domain" description="Cation efflux protein cytoplasmic" evidence="12">
    <location>
        <begin position="304"/>
        <end position="377"/>
    </location>
</feature>
<feature type="transmembrane region" description="Helical" evidence="10">
    <location>
        <begin position="135"/>
        <end position="155"/>
    </location>
</feature>
<dbReference type="STRING" id="2769.R7QCV7"/>
<organism evidence="13 14">
    <name type="scientific">Chondrus crispus</name>
    <name type="common">Carrageen Irish moss</name>
    <name type="synonym">Polymorpha crispa</name>
    <dbReference type="NCBI Taxonomy" id="2769"/>
    <lineage>
        <taxon>Eukaryota</taxon>
        <taxon>Rhodophyta</taxon>
        <taxon>Florideophyceae</taxon>
        <taxon>Rhodymeniophycidae</taxon>
        <taxon>Gigartinales</taxon>
        <taxon>Gigartinaceae</taxon>
        <taxon>Chondrus</taxon>
    </lineage>
</organism>
<keyword evidence="4 10" id="KW-0812">Transmembrane</keyword>
<dbReference type="GO" id="GO:0005385">
    <property type="term" value="F:zinc ion transmembrane transporter activity"/>
    <property type="evidence" value="ECO:0007669"/>
    <property type="project" value="TreeGrafter"/>
</dbReference>
<gene>
    <name evidence="13" type="ORF">CHC_T00003941001</name>
</gene>
<feature type="compositionally biased region" description="Polar residues" evidence="9">
    <location>
        <begin position="12"/>
        <end position="25"/>
    </location>
</feature>
<dbReference type="InterPro" id="IPR027470">
    <property type="entry name" value="Cation_efflux_CTD"/>
</dbReference>
<dbReference type="InterPro" id="IPR058533">
    <property type="entry name" value="Cation_efflux_TM"/>
</dbReference>
<keyword evidence="3" id="KW-0813">Transport</keyword>
<keyword evidence="8 10" id="KW-0472">Membrane</keyword>
<proteinExistence type="inferred from homology"/>
<keyword evidence="7" id="KW-0406">Ion transport</keyword>
<evidence type="ECO:0000256" key="9">
    <source>
        <dbReference type="SAM" id="MobiDB-lite"/>
    </source>
</evidence>
<feature type="compositionally biased region" description="Basic and acidic residues" evidence="9">
    <location>
        <begin position="161"/>
        <end position="214"/>
    </location>
</feature>
<feature type="transmembrane region" description="Helical" evidence="10">
    <location>
        <begin position="242"/>
        <end position="265"/>
    </location>
</feature>
<keyword evidence="14" id="KW-1185">Reference proteome</keyword>
<feature type="transmembrane region" description="Helical" evidence="10">
    <location>
        <begin position="271"/>
        <end position="292"/>
    </location>
</feature>
<evidence type="ECO:0000256" key="3">
    <source>
        <dbReference type="ARBA" id="ARBA00022448"/>
    </source>
</evidence>
<dbReference type="SUPFAM" id="SSF161111">
    <property type="entry name" value="Cation efflux protein transmembrane domain-like"/>
    <property type="match status" value="1"/>
</dbReference>
<accession>R7QCV7</accession>
<dbReference type="RefSeq" id="XP_005715109.1">
    <property type="nucleotide sequence ID" value="XM_005715052.1"/>
</dbReference>
<dbReference type="Gramene" id="CDF35290">
    <property type="protein sequence ID" value="CDF35290"/>
    <property type="gene ID" value="CHC_T00003941001"/>
</dbReference>
<dbReference type="GeneID" id="17322818"/>
<feature type="region of interest" description="Disordered" evidence="9">
    <location>
        <begin position="161"/>
        <end position="217"/>
    </location>
</feature>
<evidence type="ECO:0000256" key="7">
    <source>
        <dbReference type="ARBA" id="ARBA00023065"/>
    </source>
</evidence>
<dbReference type="EMBL" id="HG001726">
    <property type="protein sequence ID" value="CDF35290.1"/>
    <property type="molecule type" value="Genomic_DNA"/>
</dbReference>
<evidence type="ECO:0000256" key="8">
    <source>
        <dbReference type="ARBA" id="ARBA00023136"/>
    </source>
</evidence>
<comment type="similarity">
    <text evidence="2">Belongs to the cation diffusion facilitator (CDF) transporter (TC 2.A.4) family. SLC30A subfamily.</text>
</comment>
<keyword evidence="5" id="KW-0862">Zinc</keyword>
<sequence>MSETAPLLAKTPSFQHTPSTQDAQPEASSETRTLLCACILTTLFFFIELIGGWFAGSLAIMSDAAHLLSDLAGFVISLFAVSVSRLPANEHLSFGFARAEVLGAFVSVLFIWALTVVLVIFAIERLLNPEPVNGPLMLLLGVIGLVVNLALGLVLGHGGHDHGHGHGHGHTHDVESHGQSNDHGHGHGHDHGHNHDHDHAHDDENSREDVHSDSSSKIGKMWKNLKTTIVGSDSRSVNIRAAYLHVLGDALQNVGVIIAAVVITVKPHWSFIDPFCTLLFAVIVVMTTARLAKETLHVLMEGTPPETQLADIYDSLRKLKGVNRVGDLHVWSISPRNPALSVHLYKTAEVTGHDILKSAENVLDSRFGISHATIQINCETTECCDEEKFIAKGNKKYCVTSDSLQSPNGSE</sequence>
<evidence type="ECO:0000256" key="1">
    <source>
        <dbReference type="ARBA" id="ARBA00004141"/>
    </source>
</evidence>
<evidence type="ECO:0000313" key="13">
    <source>
        <dbReference type="EMBL" id="CDF35290.1"/>
    </source>
</evidence>
<dbReference type="Pfam" id="PF01545">
    <property type="entry name" value="Cation_efflux"/>
    <property type="match status" value="1"/>
</dbReference>
<dbReference type="InterPro" id="IPR002524">
    <property type="entry name" value="Cation_efflux"/>
</dbReference>
<evidence type="ECO:0000256" key="5">
    <source>
        <dbReference type="ARBA" id="ARBA00022906"/>
    </source>
</evidence>
<feature type="domain" description="Cation efflux protein transmembrane" evidence="11">
    <location>
        <begin position="36"/>
        <end position="300"/>
    </location>
</feature>
<dbReference type="PANTHER" id="PTHR11562">
    <property type="entry name" value="CATION EFFLUX PROTEIN/ ZINC TRANSPORTER"/>
    <property type="match status" value="1"/>
</dbReference>
<evidence type="ECO:0000259" key="12">
    <source>
        <dbReference type="Pfam" id="PF16916"/>
    </source>
</evidence>
<keyword evidence="6 10" id="KW-1133">Transmembrane helix</keyword>
<evidence type="ECO:0000256" key="6">
    <source>
        <dbReference type="ARBA" id="ARBA00022989"/>
    </source>
</evidence>
<dbReference type="KEGG" id="ccp:CHC_T00003941001"/>
<feature type="transmembrane region" description="Helical" evidence="10">
    <location>
        <begin position="100"/>
        <end position="123"/>
    </location>
</feature>
<name>R7QCV7_CHOCR</name>
<dbReference type="Gene3D" id="1.20.1510.10">
    <property type="entry name" value="Cation efflux protein transmembrane domain"/>
    <property type="match status" value="1"/>
</dbReference>
<feature type="transmembrane region" description="Helical" evidence="10">
    <location>
        <begin position="67"/>
        <end position="88"/>
    </location>
</feature>
<dbReference type="InterPro" id="IPR050681">
    <property type="entry name" value="CDF/SLC30A"/>
</dbReference>
<keyword evidence="5" id="KW-0864">Zinc transport</keyword>
<comment type="subcellular location">
    <subcellularLocation>
        <location evidence="1">Membrane</location>
        <topology evidence="1">Multi-pass membrane protein</topology>
    </subcellularLocation>
</comment>
<dbReference type="OrthoDB" id="9944568at2759"/>
<dbReference type="InterPro" id="IPR036837">
    <property type="entry name" value="Cation_efflux_CTD_sf"/>
</dbReference>
<dbReference type="PhylomeDB" id="R7QCV7"/>
<dbReference type="NCBIfam" id="TIGR01297">
    <property type="entry name" value="CDF"/>
    <property type="match status" value="1"/>
</dbReference>
<feature type="transmembrane region" description="Helical" evidence="10">
    <location>
        <begin position="34"/>
        <end position="55"/>
    </location>
</feature>
<evidence type="ECO:0008006" key="15">
    <source>
        <dbReference type="Google" id="ProtNLM"/>
    </source>
</evidence>
<evidence type="ECO:0000259" key="11">
    <source>
        <dbReference type="Pfam" id="PF01545"/>
    </source>
</evidence>
<dbReference type="AlphaFoldDB" id="R7QCV7"/>
<dbReference type="GO" id="GO:0005886">
    <property type="term" value="C:plasma membrane"/>
    <property type="evidence" value="ECO:0007669"/>
    <property type="project" value="TreeGrafter"/>
</dbReference>
<evidence type="ECO:0000256" key="4">
    <source>
        <dbReference type="ARBA" id="ARBA00022692"/>
    </source>
</evidence>
<evidence type="ECO:0000256" key="10">
    <source>
        <dbReference type="SAM" id="Phobius"/>
    </source>
</evidence>
<evidence type="ECO:0000313" key="14">
    <source>
        <dbReference type="Proteomes" id="UP000012073"/>
    </source>
</evidence>